<proteinExistence type="predicted"/>
<dbReference type="Proteomes" id="UP001501081">
    <property type="component" value="Unassembled WGS sequence"/>
</dbReference>
<comment type="caution">
    <text evidence="2">The sequence shown here is derived from an EMBL/GenBank/DDBJ whole genome shotgun (WGS) entry which is preliminary data.</text>
</comment>
<evidence type="ECO:0000259" key="1">
    <source>
        <dbReference type="SMART" id="SM00746"/>
    </source>
</evidence>
<dbReference type="InterPro" id="IPR007029">
    <property type="entry name" value="YHS_dom"/>
</dbReference>
<dbReference type="InterPro" id="IPR009078">
    <property type="entry name" value="Ferritin-like_SF"/>
</dbReference>
<dbReference type="Gene3D" id="1.10.620.20">
    <property type="entry name" value="Ribonucleotide Reductase, subunit A"/>
    <property type="match status" value="1"/>
</dbReference>
<dbReference type="InterPro" id="IPR011017">
    <property type="entry name" value="TRASH_dom"/>
</dbReference>
<keyword evidence="3" id="KW-1185">Reference proteome</keyword>
<reference evidence="3" key="1">
    <citation type="journal article" date="2019" name="Int. J. Syst. Evol. Microbiol.">
        <title>The Global Catalogue of Microorganisms (GCM) 10K type strain sequencing project: providing services to taxonomists for standard genome sequencing and annotation.</title>
        <authorList>
            <consortium name="The Broad Institute Genomics Platform"/>
            <consortium name="The Broad Institute Genome Sequencing Center for Infectious Disease"/>
            <person name="Wu L."/>
            <person name="Ma J."/>
        </authorList>
    </citation>
    <scope>NUCLEOTIDE SEQUENCE [LARGE SCALE GENOMIC DNA]</scope>
    <source>
        <strain evidence="3">JCM 17338</strain>
    </source>
</reference>
<dbReference type="EMBL" id="BAABAK010000005">
    <property type="protein sequence ID" value="GAA3961863.1"/>
    <property type="molecule type" value="Genomic_DNA"/>
</dbReference>
<evidence type="ECO:0000313" key="2">
    <source>
        <dbReference type="EMBL" id="GAA3961863.1"/>
    </source>
</evidence>
<feature type="domain" description="TRASH" evidence="1">
    <location>
        <begin position="43"/>
        <end position="80"/>
    </location>
</feature>
<dbReference type="RefSeq" id="WP_344765984.1">
    <property type="nucleotide sequence ID" value="NZ_BAABAK010000005.1"/>
</dbReference>
<dbReference type="Pfam" id="PF04945">
    <property type="entry name" value="YHS"/>
    <property type="match status" value="1"/>
</dbReference>
<dbReference type="SUPFAM" id="SSF47240">
    <property type="entry name" value="Ferritin-like"/>
    <property type="match status" value="1"/>
</dbReference>
<evidence type="ECO:0000313" key="3">
    <source>
        <dbReference type="Proteomes" id="UP001501081"/>
    </source>
</evidence>
<dbReference type="InterPro" id="IPR012348">
    <property type="entry name" value="RNR-like"/>
</dbReference>
<name>A0ABP7PA13_9SPHI</name>
<protein>
    <recommendedName>
        <fullName evidence="1">TRASH domain-containing protein</fullName>
    </recommendedName>
</protein>
<sequence>MKAITSLIILVTLTTLGLKSNADPKIEYREISFTDSVQKKVVDPVCKMKIKPNVAKSSVYNKTTYYFCSEGCKQKFMATPSKYIPAK</sequence>
<gene>
    <name evidence="2" type="ORF">GCM10022246_13850</name>
</gene>
<dbReference type="SMART" id="SM00746">
    <property type="entry name" value="TRASH"/>
    <property type="match status" value="1"/>
</dbReference>
<organism evidence="2 3">
    <name type="scientific">Pedobacter ginsengiterrae</name>
    <dbReference type="NCBI Taxonomy" id="871696"/>
    <lineage>
        <taxon>Bacteria</taxon>
        <taxon>Pseudomonadati</taxon>
        <taxon>Bacteroidota</taxon>
        <taxon>Sphingobacteriia</taxon>
        <taxon>Sphingobacteriales</taxon>
        <taxon>Sphingobacteriaceae</taxon>
        <taxon>Pedobacter</taxon>
    </lineage>
</organism>
<accession>A0ABP7PA13</accession>